<dbReference type="Proteomes" id="UP000229749">
    <property type="component" value="Unassembled WGS sequence"/>
</dbReference>
<organism evidence="2 3">
    <name type="scientific">Candidatus Uhrbacteria bacterium CG_4_9_14_3_um_filter_36_7</name>
    <dbReference type="NCBI Taxonomy" id="1975033"/>
    <lineage>
        <taxon>Bacteria</taxon>
        <taxon>Candidatus Uhriibacteriota</taxon>
    </lineage>
</organism>
<evidence type="ECO:0000256" key="1">
    <source>
        <dbReference type="ARBA" id="ARBA00022649"/>
    </source>
</evidence>
<dbReference type="NCBIfam" id="TIGR02385">
    <property type="entry name" value="RelE_StbE"/>
    <property type="match status" value="1"/>
</dbReference>
<protein>
    <recommendedName>
        <fullName evidence="4">Type II toxin-antitoxin system mRNA interferase toxin, RelE/StbE family</fullName>
    </recommendedName>
</protein>
<dbReference type="Pfam" id="PF15738">
    <property type="entry name" value="YafQ_toxin"/>
    <property type="match status" value="1"/>
</dbReference>
<proteinExistence type="predicted"/>
<evidence type="ECO:0000313" key="2">
    <source>
        <dbReference type="EMBL" id="PJA47226.1"/>
    </source>
</evidence>
<sequence>MKIRYHKQFTKHFQKLPKEIQQKAIKGIKKFIKNPFDKSLRNHPLSGRLIEKRAFSISSDMRIIFEEQEDYFLVLFLDIGTHNQIY</sequence>
<dbReference type="InterPro" id="IPR035093">
    <property type="entry name" value="RelE/ParE_toxin_dom_sf"/>
</dbReference>
<accession>A0A2M7XHN3</accession>
<dbReference type="Gene3D" id="3.30.2310.20">
    <property type="entry name" value="RelE-like"/>
    <property type="match status" value="1"/>
</dbReference>
<keyword evidence="1" id="KW-1277">Toxin-antitoxin system</keyword>
<dbReference type="SUPFAM" id="SSF143011">
    <property type="entry name" value="RelE-like"/>
    <property type="match status" value="1"/>
</dbReference>
<evidence type="ECO:0000313" key="3">
    <source>
        <dbReference type="Proteomes" id="UP000229749"/>
    </source>
</evidence>
<reference evidence="3" key="1">
    <citation type="submission" date="2017-09" db="EMBL/GenBank/DDBJ databases">
        <title>Depth-based differentiation of microbial function through sediment-hosted aquifers and enrichment of novel symbionts in the deep terrestrial subsurface.</title>
        <authorList>
            <person name="Probst A.J."/>
            <person name="Ladd B."/>
            <person name="Jarett J.K."/>
            <person name="Geller-Mcgrath D.E."/>
            <person name="Sieber C.M.K."/>
            <person name="Emerson J.B."/>
            <person name="Anantharaman K."/>
            <person name="Thomas B.C."/>
            <person name="Malmstrom R."/>
            <person name="Stieglmeier M."/>
            <person name="Klingl A."/>
            <person name="Woyke T."/>
            <person name="Ryan C.M."/>
            <person name="Banfield J.F."/>
        </authorList>
    </citation>
    <scope>NUCLEOTIDE SEQUENCE [LARGE SCALE GENOMIC DNA]</scope>
</reference>
<dbReference type="InterPro" id="IPR004386">
    <property type="entry name" value="Toxin_YafQ-like"/>
</dbReference>
<evidence type="ECO:0008006" key="4">
    <source>
        <dbReference type="Google" id="ProtNLM"/>
    </source>
</evidence>
<comment type="caution">
    <text evidence="2">The sequence shown here is derived from an EMBL/GenBank/DDBJ whole genome shotgun (WGS) entry which is preliminary data.</text>
</comment>
<dbReference type="InterPro" id="IPR007712">
    <property type="entry name" value="RelE/ParE_toxin"/>
</dbReference>
<gene>
    <name evidence="2" type="ORF">CO172_02605</name>
</gene>
<dbReference type="EMBL" id="PFWS01000040">
    <property type="protein sequence ID" value="PJA47226.1"/>
    <property type="molecule type" value="Genomic_DNA"/>
</dbReference>
<dbReference type="AlphaFoldDB" id="A0A2M7XHN3"/>
<name>A0A2M7XHN3_9BACT</name>